<dbReference type="Proteomes" id="UP001165064">
    <property type="component" value="Unassembled WGS sequence"/>
</dbReference>
<reference evidence="1" key="1">
    <citation type="submission" date="2023-04" db="EMBL/GenBank/DDBJ databases">
        <title>Ambrosiozyma monospora NBRC 10751.</title>
        <authorList>
            <person name="Ichikawa N."/>
            <person name="Sato H."/>
            <person name="Tonouchi N."/>
        </authorList>
    </citation>
    <scope>NUCLEOTIDE SEQUENCE</scope>
    <source>
        <strain evidence="1">NBRC 10751</strain>
    </source>
</reference>
<evidence type="ECO:0000313" key="2">
    <source>
        <dbReference type="Proteomes" id="UP001165064"/>
    </source>
</evidence>
<keyword evidence="2" id="KW-1185">Reference proteome</keyword>
<name>A0ACB5U5Y6_AMBMO</name>
<evidence type="ECO:0000313" key="1">
    <source>
        <dbReference type="EMBL" id="GMF02966.1"/>
    </source>
</evidence>
<accession>A0ACB5U5Y6</accession>
<proteinExistence type="predicted"/>
<gene>
    <name evidence="1" type="ORF">Amon02_001162500</name>
</gene>
<comment type="caution">
    <text evidence="1">The sequence shown here is derived from an EMBL/GenBank/DDBJ whole genome shotgun (WGS) entry which is preliminary data.</text>
</comment>
<dbReference type="EMBL" id="BSXS01012760">
    <property type="protein sequence ID" value="GMF02966.1"/>
    <property type="molecule type" value="Genomic_DNA"/>
</dbReference>
<sequence>MQFTIFQKLAILSVIMTEAAAKELLSALLEDMFDEQDEYESYVETADDTQVFVDIYSKGYLTIEDDASLEAILTESSISSELSSFATHLPWYSSRIVPLLTASETDYDDDDYYYSDYTESGNYIESTDFESDYQTDDFEYGESSTQSSNFSSKTASSESSDVKNTDSHEAESSSKPSFESESSKADSSESSANGAQSSKSSETSSNNAVAGFGHDSGILGGLSIGISAMMFGLALL</sequence>
<organism evidence="1 2">
    <name type="scientific">Ambrosiozyma monospora</name>
    <name type="common">Yeast</name>
    <name type="synonym">Endomycopsis monosporus</name>
    <dbReference type="NCBI Taxonomy" id="43982"/>
    <lineage>
        <taxon>Eukaryota</taxon>
        <taxon>Fungi</taxon>
        <taxon>Dikarya</taxon>
        <taxon>Ascomycota</taxon>
        <taxon>Saccharomycotina</taxon>
        <taxon>Pichiomycetes</taxon>
        <taxon>Pichiales</taxon>
        <taxon>Pichiaceae</taxon>
        <taxon>Ambrosiozyma</taxon>
    </lineage>
</organism>
<protein>
    <submittedName>
        <fullName evidence="1">Unnamed protein product</fullName>
    </submittedName>
</protein>